<keyword evidence="1" id="KW-0347">Helicase</keyword>
<dbReference type="AlphaFoldDB" id="A0AAE1HS45"/>
<evidence type="ECO:0000313" key="2">
    <source>
        <dbReference type="Proteomes" id="UP001219518"/>
    </source>
</evidence>
<sequence length="67" mass="8063">MKKKNLDDPNYCKPNALAEVFESSLQDAKVLVHNRTCEIRNLYNQYKNMAEELKMKWRFTLENIQQQ</sequence>
<reference evidence="1" key="2">
    <citation type="journal article" date="2023" name="BMC Genomics">
        <title>Pest status, molecular evolution, and epigenetic factors derived from the genome assembly of Frankliniella fusca, a thysanopteran phytovirus vector.</title>
        <authorList>
            <person name="Catto M.A."/>
            <person name="Labadie P.E."/>
            <person name="Jacobson A.L."/>
            <person name="Kennedy G.G."/>
            <person name="Srinivasan R."/>
            <person name="Hunt B.G."/>
        </authorList>
    </citation>
    <scope>NUCLEOTIDE SEQUENCE</scope>
    <source>
        <strain evidence="1">PL_HMW_Pooled</strain>
    </source>
</reference>
<evidence type="ECO:0000313" key="1">
    <source>
        <dbReference type="EMBL" id="KAK3926470.1"/>
    </source>
</evidence>
<accession>A0AAE1HS45</accession>
<dbReference type="EMBL" id="JAHWGI010001262">
    <property type="protein sequence ID" value="KAK3926470.1"/>
    <property type="molecule type" value="Genomic_DNA"/>
</dbReference>
<keyword evidence="2" id="KW-1185">Reference proteome</keyword>
<keyword evidence="1" id="KW-0067">ATP-binding</keyword>
<keyword evidence="1" id="KW-0547">Nucleotide-binding</keyword>
<protein>
    <submittedName>
        <fullName evidence="1">Replicative DNA helicase</fullName>
    </submittedName>
</protein>
<dbReference type="Proteomes" id="UP001219518">
    <property type="component" value="Unassembled WGS sequence"/>
</dbReference>
<gene>
    <name evidence="1" type="ORF">KUF71_014688</name>
</gene>
<dbReference type="GO" id="GO:0004386">
    <property type="term" value="F:helicase activity"/>
    <property type="evidence" value="ECO:0007669"/>
    <property type="project" value="UniProtKB-KW"/>
</dbReference>
<organism evidence="1 2">
    <name type="scientific">Frankliniella fusca</name>
    <dbReference type="NCBI Taxonomy" id="407009"/>
    <lineage>
        <taxon>Eukaryota</taxon>
        <taxon>Metazoa</taxon>
        <taxon>Ecdysozoa</taxon>
        <taxon>Arthropoda</taxon>
        <taxon>Hexapoda</taxon>
        <taxon>Insecta</taxon>
        <taxon>Pterygota</taxon>
        <taxon>Neoptera</taxon>
        <taxon>Paraneoptera</taxon>
        <taxon>Thysanoptera</taxon>
        <taxon>Terebrantia</taxon>
        <taxon>Thripoidea</taxon>
        <taxon>Thripidae</taxon>
        <taxon>Frankliniella</taxon>
    </lineage>
</organism>
<keyword evidence="1" id="KW-0378">Hydrolase</keyword>
<comment type="caution">
    <text evidence="1">The sequence shown here is derived from an EMBL/GenBank/DDBJ whole genome shotgun (WGS) entry which is preliminary data.</text>
</comment>
<name>A0AAE1HS45_9NEOP</name>
<reference evidence="1" key="1">
    <citation type="submission" date="2021-07" db="EMBL/GenBank/DDBJ databases">
        <authorList>
            <person name="Catto M.A."/>
            <person name="Jacobson A."/>
            <person name="Kennedy G."/>
            <person name="Labadie P."/>
            <person name="Hunt B.G."/>
            <person name="Srinivasan R."/>
        </authorList>
    </citation>
    <scope>NUCLEOTIDE SEQUENCE</scope>
    <source>
        <strain evidence="1">PL_HMW_Pooled</strain>
        <tissue evidence="1">Head</tissue>
    </source>
</reference>
<proteinExistence type="predicted"/>